<sequence length="111" mass="12932">MTTTRNDKKSQSENDELNSSVGRERSDCFDTHTIEAETELLDEEAHNVQNDHIRLESIKRQILTKLGLKHKPMYRKRYQGNLYGTLFIGQMVSRVLPVILILMKMDRINGK</sequence>
<feature type="compositionally biased region" description="Basic and acidic residues" evidence="1">
    <location>
        <begin position="1"/>
        <end position="12"/>
    </location>
</feature>
<dbReference type="EMBL" id="CAJHJT010000023">
    <property type="protein sequence ID" value="CAD7000859.1"/>
    <property type="molecule type" value="Genomic_DNA"/>
</dbReference>
<evidence type="ECO:0000256" key="1">
    <source>
        <dbReference type="SAM" id="MobiDB-lite"/>
    </source>
</evidence>
<keyword evidence="2" id="KW-0812">Transmembrane</keyword>
<organism evidence="3 4">
    <name type="scientific">Ceratitis capitata</name>
    <name type="common">Mediterranean fruit fly</name>
    <name type="synonym">Tephritis capitata</name>
    <dbReference type="NCBI Taxonomy" id="7213"/>
    <lineage>
        <taxon>Eukaryota</taxon>
        <taxon>Metazoa</taxon>
        <taxon>Ecdysozoa</taxon>
        <taxon>Arthropoda</taxon>
        <taxon>Hexapoda</taxon>
        <taxon>Insecta</taxon>
        <taxon>Pterygota</taxon>
        <taxon>Neoptera</taxon>
        <taxon>Endopterygota</taxon>
        <taxon>Diptera</taxon>
        <taxon>Brachycera</taxon>
        <taxon>Muscomorpha</taxon>
        <taxon>Tephritoidea</taxon>
        <taxon>Tephritidae</taxon>
        <taxon>Ceratitis</taxon>
        <taxon>Ceratitis</taxon>
    </lineage>
</organism>
<evidence type="ECO:0000256" key="2">
    <source>
        <dbReference type="SAM" id="Phobius"/>
    </source>
</evidence>
<accession>A0A811UP34</accession>
<evidence type="ECO:0000313" key="3">
    <source>
        <dbReference type="EMBL" id="CAD7000859.1"/>
    </source>
</evidence>
<proteinExistence type="predicted"/>
<evidence type="ECO:0000313" key="4">
    <source>
        <dbReference type="Proteomes" id="UP000606786"/>
    </source>
</evidence>
<feature type="region of interest" description="Disordered" evidence="1">
    <location>
        <begin position="1"/>
        <end position="25"/>
    </location>
</feature>
<dbReference type="Gene3D" id="2.60.120.970">
    <property type="match status" value="1"/>
</dbReference>
<keyword evidence="2" id="KW-0472">Membrane</keyword>
<protein>
    <submittedName>
        <fullName evidence="3">(Mediterranean fruit fly) hypothetical protein</fullName>
    </submittedName>
</protein>
<dbReference type="OrthoDB" id="6516235at2759"/>
<keyword evidence="4" id="KW-1185">Reference proteome</keyword>
<keyword evidence="2" id="KW-1133">Transmembrane helix</keyword>
<gene>
    <name evidence="3" type="ORF">CCAP1982_LOCUS9333</name>
</gene>
<reference evidence="3" key="1">
    <citation type="submission" date="2020-11" db="EMBL/GenBank/DDBJ databases">
        <authorList>
            <person name="Whitehead M."/>
        </authorList>
    </citation>
    <scope>NUCLEOTIDE SEQUENCE</scope>
    <source>
        <strain evidence="3">EGII</strain>
    </source>
</reference>
<dbReference type="Proteomes" id="UP000606786">
    <property type="component" value="Unassembled WGS sequence"/>
</dbReference>
<dbReference type="AlphaFoldDB" id="A0A811UP34"/>
<comment type="caution">
    <text evidence="3">The sequence shown here is derived from an EMBL/GenBank/DDBJ whole genome shotgun (WGS) entry which is preliminary data.</text>
</comment>
<name>A0A811UP34_CERCA</name>
<feature type="transmembrane region" description="Helical" evidence="2">
    <location>
        <begin position="82"/>
        <end position="103"/>
    </location>
</feature>